<dbReference type="PANTHER" id="PTHR42727:SF1">
    <property type="entry name" value="PHOSPHATE TRANSPORT SYSTEM PERMEASE"/>
    <property type="match status" value="1"/>
</dbReference>
<evidence type="ECO:0000313" key="8">
    <source>
        <dbReference type="Proteomes" id="UP000006055"/>
    </source>
</evidence>
<dbReference type="GO" id="GO:0055085">
    <property type="term" value="P:transmembrane transport"/>
    <property type="evidence" value="ECO:0007669"/>
    <property type="project" value="InterPro"/>
</dbReference>
<evidence type="ECO:0000256" key="3">
    <source>
        <dbReference type="ARBA" id="ARBA00022989"/>
    </source>
</evidence>
<feature type="transmembrane region" description="Helical" evidence="5">
    <location>
        <begin position="827"/>
        <end position="849"/>
    </location>
</feature>
<evidence type="ECO:0000256" key="4">
    <source>
        <dbReference type="ARBA" id="ARBA00023136"/>
    </source>
</evidence>
<protein>
    <submittedName>
        <fullName evidence="7">ABC-type uncharacterized transport system, permease component</fullName>
    </submittedName>
</protein>
<dbReference type="SUPFAM" id="SSF161098">
    <property type="entry name" value="MetI-like"/>
    <property type="match status" value="2"/>
</dbReference>
<dbReference type="InterPro" id="IPR015943">
    <property type="entry name" value="WD40/YVTN_repeat-like_dom_sf"/>
</dbReference>
<feature type="transmembrane region" description="Helical" evidence="5">
    <location>
        <begin position="523"/>
        <end position="543"/>
    </location>
</feature>
<evidence type="ECO:0000313" key="7">
    <source>
        <dbReference type="EMBL" id="AFM27462.1"/>
    </source>
</evidence>
<organism evidence="7 8">
    <name type="scientific">Desulfomonile tiedjei (strain ATCC 49306 / DSM 6799 / DCB-1)</name>
    <dbReference type="NCBI Taxonomy" id="706587"/>
    <lineage>
        <taxon>Bacteria</taxon>
        <taxon>Pseudomonadati</taxon>
        <taxon>Thermodesulfobacteriota</taxon>
        <taxon>Desulfomonilia</taxon>
        <taxon>Desulfomonilales</taxon>
        <taxon>Desulfomonilaceae</taxon>
        <taxon>Desulfomonile</taxon>
    </lineage>
</organism>
<keyword evidence="4 5" id="KW-0472">Membrane</keyword>
<feature type="transmembrane region" description="Helical" evidence="5">
    <location>
        <begin position="758"/>
        <end position="779"/>
    </location>
</feature>
<dbReference type="Gene3D" id="2.130.10.10">
    <property type="entry name" value="YVTN repeat-like/Quinoprotein amine dehydrogenase"/>
    <property type="match status" value="1"/>
</dbReference>
<dbReference type="SUPFAM" id="SSF50978">
    <property type="entry name" value="WD40 repeat-like"/>
    <property type="match status" value="1"/>
</dbReference>
<gene>
    <name evidence="7" type="ordered locus">Desti_4848</name>
</gene>
<evidence type="ECO:0000256" key="5">
    <source>
        <dbReference type="SAM" id="Phobius"/>
    </source>
</evidence>
<reference evidence="8" key="1">
    <citation type="submission" date="2012-06" db="EMBL/GenBank/DDBJ databases">
        <title>Complete sequence of chromosome of Desulfomonile tiedjei DSM 6799.</title>
        <authorList>
            <person name="Lucas S."/>
            <person name="Copeland A."/>
            <person name="Lapidus A."/>
            <person name="Glavina del Rio T."/>
            <person name="Dalin E."/>
            <person name="Tice H."/>
            <person name="Bruce D."/>
            <person name="Goodwin L."/>
            <person name="Pitluck S."/>
            <person name="Peters L."/>
            <person name="Ovchinnikova G."/>
            <person name="Zeytun A."/>
            <person name="Lu M."/>
            <person name="Kyrpides N."/>
            <person name="Mavromatis K."/>
            <person name="Ivanova N."/>
            <person name="Brettin T."/>
            <person name="Detter J.C."/>
            <person name="Han C."/>
            <person name="Larimer F."/>
            <person name="Land M."/>
            <person name="Hauser L."/>
            <person name="Markowitz V."/>
            <person name="Cheng J.-F."/>
            <person name="Hugenholtz P."/>
            <person name="Woyke T."/>
            <person name="Wu D."/>
            <person name="Spring S."/>
            <person name="Schroeder M."/>
            <person name="Brambilla E."/>
            <person name="Klenk H.-P."/>
            <person name="Eisen J.A."/>
        </authorList>
    </citation>
    <scope>NUCLEOTIDE SEQUENCE [LARGE SCALE GENOMIC DNA]</scope>
    <source>
        <strain evidence="8">ATCC 49306 / DSM 6799 / DCB-1</strain>
    </source>
</reference>
<dbReference type="STRING" id="706587.Desti_4848"/>
<dbReference type="AlphaFoldDB" id="I4CD21"/>
<dbReference type="PATRIC" id="fig|706587.4.peg.5491"/>
<dbReference type="InterPro" id="IPR035906">
    <property type="entry name" value="MetI-like_sf"/>
</dbReference>
<feature type="transmembrane region" description="Helical" evidence="5">
    <location>
        <begin position="490"/>
        <end position="511"/>
    </location>
</feature>
<dbReference type="PROSITE" id="PS50928">
    <property type="entry name" value="ABC_TM1"/>
    <property type="match status" value="1"/>
</dbReference>
<dbReference type="Gene3D" id="1.10.3720.10">
    <property type="entry name" value="MetI-like"/>
    <property type="match status" value="2"/>
</dbReference>
<feature type="domain" description="ABC transmembrane type-1" evidence="6">
    <location>
        <begin position="482"/>
        <end position="849"/>
    </location>
</feature>
<dbReference type="EMBL" id="CP003360">
    <property type="protein sequence ID" value="AFM27462.1"/>
    <property type="molecule type" value="Genomic_DNA"/>
</dbReference>
<sequence>MNELADPKQRGPKKTRKWVLIADKVSDRVITVGGILVIGAVLGMMVFLVWEVLPLFKKGTIESQTFFKPSADPNPTLAAAIDDYDTIAVSIDNDGKLAVWHPTTGTPLQGRAFDFNGKKLSSFATTLDNVHFAFGFSDGTVRFGRIWFKNDIIANDDVPKDLKKLDEFSRTDGNAVFTKISAGQSRKVSLQTELEEEIKVSEDGKPISHLDYDLSTVGERPKKVVATLDADGNATVSISETKMNLFTQTTSVKTDKIVLPSLPQGTEITNVLTNERGDQAFFIDKKGKILRYNIQDSDKPFLAETVQIGKEITASTFLMGDTSLVIGGSDGSVSIYFVLQRDVSGSRDGMTLVKAREFSPHTSAVTRIAVSQRGKTFATCDARGEIWLRHGTSMKTILKVPPRTGDVLWEALTLAPRMNGLLAVASDGVAGFWQLDAAHPEVSLHTLFGKVWYEGYPEPSYTWQSSGATDAFEPKLSLVPLIFGTLKATLYSLLFAIPIALLGAIYTSEFLPSNVRGKVKPVMEIMASIPSVVLGFVAALVLAPIVENWIAAVLLSFLVLPMMLVLAAFLWQLAPTWIAVRLDGLPKFGVMFLVVGLGLYVTYLMGPVMENLFFDGSFKLWLNGSGSPVPILFVLCLPFTSVFISWSFSRFFGFRFSGYMRTLVEYKAALLDLFRWLGIAFLSAALAYTAALILTALGADPRPGLLGTYVQRNTLIIGFAMGFTVIPIIYTLAEDALNAVPDHLRSASFGCGATPWQTALWIILPTALSGVFSAIMIGMGRAVGETMIVVMAAGNTPLIDMNIFSGLRALSANIAVELPEAPKDGTLYRVLFLTALVLFAMTSVINTAAELVRLRFRKRAMSL</sequence>
<feature type="transmembrane region" description="Helical" evidence="5">
    <location>
        <begin position="549"/>
        <end position="573"/>
    </location>
</feature>
<keyword evidence="8" id="KW-1185">Reference proteome</keyword>
<dbReference type="GO" id="GO:0005886">
    <property type="term" value="C:plasma membrane"/>
    <property type="evidence" value="ECO:0007669"/>
    <property type="project" value="UniProtKB-SubCell"/>
</dbReference>
<dbReference type="InterPro" id="IPR036322">
    <property type="entry name" value="WD40_repeat_dom_sf"/>
</dbReference>
<dbReference type="PANTHER" id="PTHR42727">
    <property type="entry name" value="PHOSPHATE TRANSPORT SYSTEM PERMEASE PROTEIN"/>
    <property type="match status" value="1"/>
</dbReference>
<feature type="transmembrane region" description="Helical" evidence="5">
    <location>
        <begin position="629"/>
        <end position="652"/>
    </location>
</feature>
<evidence type="ECO:0000256" key="2">
    <source>
        <dbReference type="ARBA" id="ARBA00022692"/>
    </source>
</evidence>
<proteinExistence type="predicted"/>
<evidence type="ECO:0000259" key="6">
    <source>
        <dbReference type="PROSITE" id="PS50928"/>
    </source>
</evidence>
<accession>I4CD21</accession>
<feature type="transmembrane region" description="Helical" evidence="5">
    <location>
        <begin position="673"/>
        <end position="695"/>
    </location>
</feature>
<dbReference type="SMART" id="SM00320">
    <property type="entry name" value="WD40"/>
    <property type="match status" value="3"/>
</dbReference>
<dbReference type="HOGENOM" id="CLU_013803_0_0_7"/>
<dbReference type="InterPro" id="IPR000515">
    <property type="entry name" value="MetI-like"/>
</dbReference>
<feature type="transmembrane region" description="Helical" evidence="5">
    <location>
        <begin position="715"/>
        <end position="737"/>
    </location>
</feature>
<dbReference type="KEGG" id="dti:Desti_4848"/>
<keyword evidence="3 5" id="KW-1133">Transmembrane helix</keyword>
<dbReference type="CDD" id="cd06261">
    <property type="entry name" value="TM_PBP2"/>
    <property type="match status" value="1"/>
</dbReference>
<keyword evidence="2 5" id="KW-0812">Transmembrane</keyword>
<feature type="transmembrane region" description="Helical" evidence="5">
    <location>
        <begin position="585"/>
        <end position="609"/>
    </location>
</feature>
<dbReference type="Proteomes" id="UP000006055">
    <property type="component" value="Chromosome"/>
</dbReference>
<evidence type="ECO:0000256" key="1">
    <source>
        <dbReference type="ARBA" id="ARBA00004651"/>
    </source>
</evidence>
<dbReference type="RefSeq" id="WP_014812569.1">
    <property type="nucleotide sequence ID" value="NC_018025.1"/>
</dbReference>
<dbReference type="eggNOG" id="COG4590">
    <property type="taxonomic scope" value="Bacteria"/>
</dbReference>
<comment type="subcellular location">
    <subcellularLocation>
        <location evidence="1">Cell membrane</location>
        <topology evidence="1">Multi-pass membrane protein</topology>
    </subcellularLocation>
</comment>
<name>I4CD21_DESTA</name>
<feature type="transmembrane region" description="Helical" evidence="5">
    <location>
        <begin position="29"/>
        <end position="50"/>
    </location>
</feature>
<dbReference type="InterPro" id="IPR001680">
    <property type="entry name" value="WD40_rpt"/>
</dbReference>